<feature type="compositionally biased region" description="Acidic residues" evidence="5">
    <location>
        <begin position="208"/>
        <end position="227"/>
    </location>
</feature>
<keyword evidence="3 4" id="KW-0418">Kinase</keyword>
<dbReference type="GO" id="GO:0005634">
    <property type="term" value="C:nucleus"/>
    <property type="evidence" value="ECO:0007669"/>
    <property type="project" value="TreeGrafter"/>
</dbReference>
<evidence type="ECO:0000313" key="6">
    <source>
        <dbReference type="EMBL" id="KAG5651033.1"/>
    </source>
</evidence>
<dbReference type="AlphaFoldDB" id="A0A9P7GM45"/>
<dbReference type="SUPFAM" id="SSF56104">
    <property type="entry name" value="SAICAR synthase-like"/>
    <property type="match status" value="1"/>
</dbReference>
<proteinExistence type="inferred from homology"/>
<dbReference type="EMBL" id="JABCKI010000313">
    <property type="protein sequence ID" value="KAG5651033.1"/>
    <property type="molecule type" value="Genomic_DNA"/>
</dbReference>
<keyword evidence="7" id="KW-1185">Reference proteome</keyword>
<accession>A0A9P7GM45</accession>
<protein>
    <recommendedName>
        <fullName evidence="4">Kinase</fullName>
        <ecNumber evidence="4">2.7.-.-</ecNumber>
    </recommendedName>
</protein>
<feature type="region of interest" description="Disordered" evidence="5">
    <location>
        <begin position="205"/>
        <end position="233"/>
    </location>
</feature>
<dbReference type="Gene3D" id="3.30.470.160">
    <property type="entry name" value="Inositol polyphosphate kinase"/>
    <property type="match status" value="2"/>
</dbReference>
<evidence type="ECO:0000313" key="7">
    <source>
        <dbReference type="Proteomes" id="UP000717328"/>
    </source>
</evidence>
<evidence type="ECO:0000256" key="4">
    <source>
        <dbReference type="RuleBase" id="RU363090"/>
    </source>
</evidence>
<dbReference type="Pfam" id="PF03770">
    <property type="entry name" value="IPK"/>
    <property type="match status" value="1"/>
</dbReference>
<dbReference type="GO" id="GO:0032958">
    <property type="term" value="P:inositol phosphate biosynthetic process"/>
    <property type="evidence" value="ECO:0007669"/>
    <property type="project" value="InterPro"/>
</dbReference>
<comment type="caution">
    <text evidence="6">The sequence shown here is derived from an EMBL/GenBank/DDBJ whole genome shotgun (WGS) entry which is preliminary data.</text>
</comment>
<dbReference type="GO" id="GO:0000824">
    <property type="term" value="F:inositol-1,4,5,6-tetrakisphosphate 3-kinase activity"/>
    <property type="evidence" value="ECO:0007669"/>
    <property type="project" value="TreeGrafter"/>
</dbReference>
<dbReference type="EC" id="2.7.-.-" evidence="4"/>
<evidence type="ECO:0000256" key="2">
    <source>
        <dbReference type="ARBA" id="ARBA00022679"/>
    </source>
</evidence>
<dbReference type="PANTHER" id="PTHR12400:SF108">
    <property type="entry name" value="KINASE"/>
    <property type="match status" value="1"/>
</dbReference>
<organism evidence="6 7">
    <name type="scientific">Sphagnurus paluster</name>
    <dbReference type="NCBI Taxonomy" id="117069"/>
    <lineage>
        <taxon>Eukaryota</taxon>
        <taxon>Fungi</taxon>
        <taxon>Dikarya</taxon>
        <taxon>Basidiomycota</taxon>
        <taxon>Agaricomycotina</taxon>
        <taxon>Agaricomycetes</taxon>
        <taxon>Agaricomycetidae</taxon>
        <taxon>Agaricales</taxon>
        <taxon>Tricholomatineae</taxon>
        <taxon>Lyophyllaceae</taxon>
        <taxon>Sphagnurus</taxon>
    </lineage>
</organism>
<dbReference type="GO" id="GO:0046854">
    <property type="term" value="P:phosphatidylinositol phosphate biosynthetic process"/>
    <property type="evidence" value="ECO:0007669"/>
    <property type="project" value="TreeGrafter"/>
</dbReference>
<reference evidence="6" key="1">
    <citation type="submission" date="2021-02" db="EMBL/GenBank/DDBJ databases">
        <authorList>
            <person name="Nieuwenhuis M."/>
            <person name="Van De Peppel L.J.J."/>
        </authorList>
    </citation>
    <scope>NUCLEOTIDE SEQUENCE</scope>
    <source>
        <strain evidence="6">D49</strain>
    </source>
</reference>
<dbReference type="GO" id="GO:0008440">
    <property type="term" value="F:inositol-1,4,5-trisphosphate 3-kinase activity"/>
    <property type="evidence" value="ECO:0007669"/>
    <property type="project" value="TreeGrafter"/>
</dbReference>
<dbReference type="OrthoDB" id="338650at2759"/>
<reference evidence="6" key="2">
    <citation type="submission" date="2021-10" db="EMBL/GenBank/DDBJ databases">
        <title>Phylogenomics reveals ancestral predisposition of the termite-cultivated fungus Termitomyces towards a domesticated lifestyle.</title>
        <authorList>
            <person name="Auxier B."/>
            <person name="Grum-Grzhimaylo A."/>
            <person name="Cardenas M.E."/>
            <person name="Lodge J.D."/>
            <person name="Laessoe T."/>
            <person name="Pedersen O."/>
            <person name="Smith M.E."/>
            <person name="Kuyper T.W."/>
            <person name="Franco-Molano E.A."/>
            <person name="Baroni T.J."/>
            <person name="Aanen D.K."/>
        </authorList>
    </citation>
    <scope>NUCLEOTIDE SEQUENCE</scope>
    <source>
        <strain evidence="6">D49</strain>
    </source>
</reference>
<dbReference type="Proteomes" id="UP000717328">
    <property type="component" value="Unassembled WGS sequence"/>
</dbReference>
<name>A0A9P7GM45_9AGAR</name>
<comment type="similarity">
    <text evidence="1 4">Belongs to the inositol phosphokinase (IPK) family.</text>
</comment>
<evidence type="ECO:0000256" key="3">
    <source>
        <dbReference type="ARBA" id="ARBA00022777"/>
    </source>
</evidence>
<dbReference type="PANTHER" id="PTHR12400">
    <property type="entry name" value="INOSITOL POLYPHOSPHATE KINASE"/>
    <property type="match status" value="1"/>
</dbReference>
<sequence>MASTASNAKPLKSQVGGHAGVLTTEDGSLIIKPALPLELEFYQTVQQSEELEHLSMFLPSFIGTLTLEGEIDEKKSAELGNISVNPVDAPQRDETLVKVYDNITSEAVNTPKSYGKSIKPTDLPDGIARFFPVGVPLPQEGEERPAAASTTGLPVQTLLSILKGIHEEVTEIREIFSELEIRMVGGSLLIIYEADWKQAEEGLKKLDDDQEGEEDSDQEDDEDDQGEEDNKRLGPPYAVKLIDFAHTRLTPGKGPDEGVLLGLDTVIKLISGRIGQLEQHSQDYL</sequence>
<dbReference type="InterPro" id="IPR038286">
    <property type="entry name" value="IPK_sf"/>
</dbReference>
<evidence type="ECO:0000256" key="1">
    <source>
        <dbReference type="ARBA" id="ARBA00007374"/>
    </source>
</evidence>
<gene>
    <name evidence="6" type="ORF">H0H81_010161</name>
</gene>
<dbReference type="InterPro" id="IPR005522">
    <property type="entry name" value="IPK"/>
</dbReference>
<evidence type="ECO:0000256" key="5">
    <source>
        <dbReference type="SAM" id="MobiDB-lite"/>
    </source>
</evidence>
<keyword evidence="2 4" id="KW-0808">Transferase</keyword>
<dbReference type="GO" id="GO:0005737">
    <property type="term" value="C:cytoplasm"/>
    <property type="evidence" value="ECO:0007669"/>
    <property type="project" value="TreeGrafter"/>
</dbReference>